<feature type="transmembrane region" description="Helical" evidence="7">
    <location>
        <begin position="258"/>
        <end position="277"/>
    </location>
</feature>
<gene>
    <name evidence="8" type="ORF">TCAL_09401</name>
</gene>
<feature type="region of interest" description="Disordered" evidence="6">
    <location>
        <begin position="465"/>
        <end position="485"/>
    </location>
</feature>
<evidence type="ECO:0000256" key="6">
    <source>
        <dbReference type="SAM" id="MobiDB-lite"/>
    </source>
</evidence>
<protein>
    <recommendedName>
        <fullName evidence="10">Magnesium transporter NIPA2</fullName>
    </recommendedName>
</protein>
<evidence type="ECO:0008006" key="10">
    <source>
        <dbReference type="Google" id="ProtNLM"/>
    </source>
</evidence>
<dbReference type="AlphaFoldDB" id="A0A553NVQ5"/>
<dbReference type="STRING" id="6832.A0A553NVQ5"/>
<dbReference type="Proteomes" id="UP000318571">
    <property type="component" value="Chromosome 1"/>
</dbReference>
<dbReference type="InterPro" id="IPR008521">
    <property type="entry name" value="Mg_trans_NIPA"/>
</dbReference>
<sequence length="530" mass="57836">MEVNTVGVPEYRTLWNGSRNDPLENCSCPNPWEQANRVEPGVLNLDLQFVIGLSLAIGASLLIGTSFVVKKKSSICREQSDLGVSVEDGGGTGNLCDWLWWLGIFLMTVGELANFAAYAFIPATVVAPLGALSVLVTACLASVFLGERLNLVGIFSCFLCLLGSTIVVLHTPKETGVVSMNQLGELLAQPAFVVYLLLMIIGSIILIFFFGPRYGKSNVLVFVLTSSFIGSLSVMAVKGLALAVWATSQGRNEFNNGITYIFIATMLVCIAVQMIYLNRALDVFFISSVSSLYYVLFSTWVMVGAGILYQEYAELSWYDILGSSIGFIVNVIAVLMLQLFKEFGEGFKEIQFFFGPQVKLNWPIIAEKPSRSSEPTPITPLNSRHESVSSARHSDAMDGQYVNADDKIHLLEHAASIAGSERPDQRAASYSGSYQNTSLQTSRDTLSTDLDDEEENTIVVHLGEDSEDTDFPPRDSTKDGLISQGLESNANHYDVNTKLTGVNSHYSSPKTSNFASPRSTIYGSVTSLRN</sequence>
<feature type="transmembrane region" description="Helical" evidence="7">
    <location>
        <begin position="219"/>
        <end position="246"/>
    </location>
</feature>
<dbReference type="InterPro" id="IPR037185">
    <property type="entry name" value="EmrE-like"/>
</dbReference>
<feature type="compositionally biased region" description="Basic and acidic residues" evidence="6">
    <location>
        <begin position="383"/>
        <end position="395"/>
    </location>
</feature>
<feature type="region of interest" description="Disordered" evidence="6">
    <location>
        <begin position="419"/>
        <end position="450"/>
    </location>
</feature>
<feature type="compositionally biased region" description="Low complexity" evidence="6">
    <location>
        <begin position="437"/>
        <end position="448"/>
    </location>
</feature>
<feature type="transmembrane region" description="Helical" evidence="7">
    <location>
        <begin position="98"/>
        <end position="121"/>
    </location>
</feature>
<proteinExistence type="inferred from homology"/>
<keyword evidence="5 7" id="KW-0472">Membrane</keyword>
<dbReference type="EMBL" id="VCGU01000010">
    <property type="protein sequence ID" value="TRY69508.1"/>
    <property type="molecule type" value="Genomic_DNA"/>
</dbReference>
<keyword evidence="9" id="KW-1185">Reference proteome</keyword>
<feature type="region of interest" description="Disordered" evidence="6">
    <location>
        <begin position="506"/>
        <end position="530"/>
    </location>
</feature>
<comment type="caution">
    <text evidence="8">The sequence shown here is derived from an EMBL/GenBank/DDBJ whole genome shotgun (WGS) entry which is preliminary data.</text>
</comment>
<evidence type="ECO:0000256" key="2">
    <source>
        <dbReference type="ARBA" id="ARBA00007230"/>
    </source>
</evidence>
<dbReference type="GO" id="GO:0015095">
    <property type="term" value="F:magnesium ion transmembrane transporter activity"/>
    <property type="evidence" value="ECO:0007669"/>
    <property type="project" value="InterPro"/>
</dbReference>
<evidence type="ECO:0000256" key="3">
    <source>
        <dbReference type="ARBA" id="ARBA00022692"/>
    </source>
</evidence>
<name>A0A553NVQ5_TIGCA</name>
<keyword evidence="4 7" id="KW-1133">Transmembrane helix</keyword>
<dbReference type="SUPFAM" id="SSF103481">
    <property type="entry name" value="Multidrug resistance efflux transporter EmrE"/>
    <property type="match status" value="1"/>
</dbReference>
<comment type="subcellular location">
    <subcellularLocation>
        <location evidence="1">Membrane</location>
        <topology evidence="1">Multi-pass membrane protein</topology>
    </subcellularLocation>
</comment>
<evidence type="ECO:0000313" key="8">
    <source>
        <dbReference type="EMBL" id="TRY69508.1"/>
    </source>
</evidence>
<organism evidence="8 9">
    <name type="scientific">Tigriopus californicus</name>
    <name type="common">Marine copepod</name>
    <dbReference type="NCBI Taxonomy" id="6832"/>
    <lineage>
        <taxon>Eukaryota</taxon>
        <taxon>Metazoa</taxon>
        <taxon>Ecdysozoa</taxon>
        <taxon>Arthropoda</taxon>
        <taxon>Crustacea</taxon>
        <taxon>Multicrustacea</taxon>
        <taxon>Hexanauplia</taxon>
        <taxon>Copepoda</taxon>
        <taxon>Harpacticoida</taxon>
        <taxon>Harpacticidae</taxon>
        <taxon>Tigriopus</taxon>
    </lineage>
</organism>
<evidence type="ECO:0000256" key="7">
    <source>
        <dbReference type="SAM" id="Phobius"/>
    </source>
</evidence>
<dbReference type="PANTHER" id="PTHR12570:SF92">
    <property type="entry name" value="SPICHTHYIN, ISOFORM B"/>
    <property type="match status" value="1"/>
</dbReference>
<dbReference type="OrthoDB" id="6428174at2759"/>
<evidence type="ECO:0000256" key="4">
    <source>
        <dbReference type="ARBA" id="ARBA00022989"/>
    </source>
</evidence>
<feature type="transmembrane region" description="Helical" evidence="7">
    <location>
        <begin position="47"/>
        <end position="69"/>
    </location>
</feature>
<feature type="region of interest" description="Disordered" evidence="6">
    <location>
        <begin position="370"/>
        <end position="395"/>
    </location>
</feature>
<reference evidence="8 9" key="1">
    <citation type="journal article" date="2018" name="Nat. Ecol. Evol.">
        <title>Genomic signatures of mitonuclear coevolution across populations of Tigriopus californicus.</title>
        <authorList>
            <person name="Barreto F.S."/>
            <person name="Watson E.T."/>
            <person name="Lima T.G."/>
            <person name="Willett C.S."/>
            <person name="Edmands S."/>
            <person name="Li W."/>
            <person name="Burton R.S."/>
        </authorList>
    </citation>
    <scope>NUCLEOTIDE SEQUENCE [LARGE SCALE GENOMIC DNA]</scope>
    <source>
        <strain evidence="8 9">San Diego</strain>
    </source>
</reference>
<evidence type="ECO:0000256" key="1">
    <source>
        <dbReference type="ARBA" id="ARBA00004141"/>
    </source>
</evidence>
<feature type="transmembrane region" description="Helical" evidence="7">
    <location>
        <begin position="320"/>
        <end position="340"/>
    </location>
</feature>
<feature type="compositionally biased region" description="Polar residues" evidence="6">
    <location>
        <begin position="372"/>
        <end position="382"/>
    </location>
</feature>
<accession>A0A553NVQ5</accession>
<dbReference type="GO" id="GO:0016020">
    <property type="term" value="C:membrane"/>
    <property type="evidence" value="ECO:0007669"/>
    <property type="project" value="UniProtKB-SubCell"/>
</dbReference>
<feature type="transmembrane region" description="Helical" evidence="7">
    <location>
        <begin position="284"/>
        <end position="308"/>
    </location>
</feature>
<feature type="transmembrane region" description="Helical" evidence="7">
    <location>
        <begin position="152"/>
        <end position="172"/>
    </location>
</feature>
<dbReference type="Pfam" id="PF05653">
    <property type="entry name" value="Mg_trans_NIPA"/>
    <property type="match status" value="1"/>
</dbReference>
<keyword evidence="3 7" id="KW-0812">Transmembrane</keyword>
<comment type="similarity">
    <text evidence="2">Belongs to the NIPA family.</text>
</comment>
<dbReference type="PANTHER" id="PTHR12570">
    <property type="match status" value="1"/>
</dbReference>
<feature type="transmembrane region" description="Helical" evidence="7">
    <location>
        <begin position="127"/>
        <end position="145"/>
    </location>
</feature>
<evidence type="ECO:0000313" key="9">
    <source>
        <dbReference type="Proteomes" id="UP000318571"/>
    </source>
</evidence>
<feature type="transmembrane region" description="Helical" evidence="7">
    <location>
        <begin position="192"/>
        <end position="212"/>
    </location>
</feature>
<evidence type="ECO:0000256" key="5">
    <source>
        <dbReference type="ARBA" id="ARBA00023136"/>
    </source>
</evidence>